<evidence type="ECO:0000256" key="4">
    <source>
        <dbReference type="ARBA" id="ARBA00023163"/>
    </source>
</evidence>
<reference evidence="7 8" key="1">
    <citation type="submission" date="2019-06" db="EMBL/GenBank/DDBJ databases">
        <title>New taxonomy in bacterial strain CC-CFT640, isolated from vineyard.</title>
        <authorList>
            <person name="Lin S.-Y."/>
            <person name="Tsai C.-F."/>
            <person name="Young C.-C."/>
        </authorList>
    </citation>
    <scope>NUCLEOTIDE SEQUENCE [LARGE SCALE GENOMIC DNA]</scope>
    <source>
        <strain evidence="7 8">CC-CFT640</strain>
    </source>
</reference>
<evidence type="ECO:0000256" key="5">
    <source>
        <dbReference type="PROSITE-ProRule" id="PRU00335"/>
    </source>
</evidence>
<dbReference type="Gene3D" id="1.10.357.10">
    <property type="entry name" value="Tetracycline Repressor, domain 2"/>
    <property type="match status" value="1"/>
</dbReference>
<evidence type="ECO:0000313" key="7">
    <source>
        <dbReference type="EMBL" id="TXL69707.1"/>
    </source>
</evidence>
<organism evidence="7 8">
    <name type="scientific">Vineibacter terrae</name>
    <dbReference type="NCBI Taxonomy" id="2586908"/>
    <lineage>
        <taxon>Bacteria</taxon>
        <taxon>Pseudomonadati</taxon>
        <taxon>Pseudomonadota</taxon>
        <taxon>Alphaproteobacteria</taxon>
        <taxon>Hyphomicrobiales</taxon>
        <taxon>Vineibacter</taxon>
    </lineage>
</organism>
<dbReference type="Pfam" id="PF00440">
    <property type="entry name" value="TetR_N"/>
    <property type="match status" value="1"/>
</dbReference>
<dbReference type="Pfam" id="PF17932">
    <property type="entry name" value="TetR_C_24"/>
    <property type="match status" value="1"/>
</dbReference>
<dbReference type="InterPro" id="IPR001647">
    <property type="entry name" value="HTH_TetR"/>
</dbReference>
<dbReference type="PANTHER" id="PTHR30055">
    <property type="entry name" value="HTH-TYPE TRANSCRIPTIONAL REGULATOR RUTR"/>
    <property type="match status" value="1"/>
</dbReference>
<dbReference type="SUPFAM" id="SSF48498">
    <property type="entry name" value="Tetracyclin repressor-like, C-terminal domain"/>
    <property type="match status" value="1"/>
</dbReference>
<dbReference type="InterPro" id="IPR009057">
    <property type="entry name" value="Homeodomain-like_sf"/>
</dbReference>
<protein>
    <submittedName>
        <fullName evidence="7">TetR/AcrR family transcriptional regulator</fullName>
    </submittedName>
</protein>
<dbReference type="InterPro" id="IPR041490">
    <property type="entry name" value="KstR2_TetR_C"/>
</dbReference>
<dbReference type="InterPro" id="IPR050109">
    <property type="entry name" value="HTH-type_TetR-like_transc_reg"/>
</dbReference>
<sequence length="232" mass="25582">MEALGVGHSRPARAHGAKGVAILTGYEKKAASKATKSFRSEVAAFKRRRILEEACRLFYERGYAGTTLDDIAAALNATKPLIYAHFNNKGELLYEICIAATLQSLEAVEVACAEGGTSSQKLLRMVRGMVKVVVRNQANLAVQIREEKQLPPAEAREISTKQKTLDERIRRVLNEGIASGEFKIEDPGLAALCIGGMITWIFYWYRDHGRLSEDEIARGVSRMARMIVGGKV</sequence>
<dbReference type="PANTHER" id="PTHR30055:SF175">
    <property type="entry name" value="HTH-TYPE TRANSCRIPTIONAL REPRESSOR KSTR2"/>
    <property type="match status" value="1"/>
</dbReference>
<dbReference type="GO" id="GO:0003700">
    <property type="term" value="F:DNA-binding transcription factor activity"/>
    <property type="evidence" value="ECO:0007669"/>
    <property type="project" value="TreeGrafter"/>
</dbReference>
<evidence type="ECO:0000256" key="3">
    <source>
        <dbReference type="ARBA" id="ARBA00023125"/>
    </source>
</evidence>
<proteinExistence type="predicted"/>
<dbReference type="Proteomes" id="UP000321638">
    <property type="component" value="Unassembled WGS sequence"/>
</dbReference>
<keyword evidence="2" id="KW-0805">Transcription regulation</keyword>
<keyword evidence="1" id="KW-0678">Repressor</keyword>
<evidence type="ECO:0000256" key="1">
    <source>
        <dbReference type="ARBA" id="ARBA00022491"/>
    </source>
</evidence>
<keyword evidence="4" id="KW-0804">Transcription</keyword>
<dbReference type="OrthoDB" id="9779746at2"/>
<keyword evidence="8" id="KW-1185">Reference proteome</keyword>
<keyword evidence="3 5" id="KW-0238">DNA-binding</keyword>
<dbReference type="PROSITE" id="PS01081">
    <property type="entry name" value="HTH_TETR_1"/>
    <property type="match status" value="1"/>
</dbReference>
<name>A0A5C8P7I9_9HYPH</name>
<dbReference type="GO" id="GO:0000976">
    <property type="term" value="F:transcription cis-regulatory region binding"/>
    <property type="evidence" value="ECO:0007669"/>
    <property type="project" value="TreeGrafter"/>
</dbReference>
<dbReference type="AlphaFoldDB" id="A0A5C8P7I9"/>
<accession>A0A5C8P7I9</accession>
<evidence type="ECO:0000313" key="8">
    <source>
        <dbReference type="Proteomes" id="UP000321638"/>
    </source>
</evidence>
<feature type="domain" description="HTH tetR-type" evidence="6">
    <location>
        <begin position="44"/>
        <end position="104"/>
    </location>
</feature>
<comment type="caution">
    <text evidence="7">The sequence shown here is derived from an EMBL/GenBank/DDBJ whole genome shotgun (WGS) entry which is preliminary data.</text>
</comment>
<dbReference type="PROSITE" id="PS50977">
    <property type="entry name" value="HTH_TETR_2"/>
    <property type="match status" value="1"/>
</dbReference>
<dbReference type="EMBL" id="VDUZ01000074">
    <property type="protein sequence ID" value="TXL69707.1"/>
    <property type="molecule type" value="Genomic_DNA"/>
</dbReference>
<dbReference type="InterPro" id="IPR023772">
    <property type="entry name" value="DNA-bd_HTH_TetR-type_CS"/>
</dbReference>
<feature type="DNA-binding region" description="H-T-H motif" evidence="5">
    <location>
        <begin position="67"/>
        <end position="86"/>
    </location>
</feature>
<gene>
    <name evidence="7" type="ORF">FHP25_37880</name>
</gene>
<dbReference type="PRINTS" id="PR00455">
    <property type="entry name" value="HTHTETR"/>
</dbReference>
<evidence type="ECO:0000259" key="6">
    <source>
        <dbReference type="PROSITE" id="PS50977"/>
    </source>
</evidence>
<dbReference type="InterPro" id="IPR036271">
    <property type="entry name" value="Tet_transcr_reg_TetR-rel_C_sf"/>
</dbReference>
<dbReference type="SUPFAM" id="SSF46689">
    <property type="entry name" value="Homeodomain-like"/>
    <property type="match status" value="1"/>
</dbReference>
<evidence type="ECO:0000256" key="2">
    <source>
        <dbReference type="ARBA" id="ARBA00023015"/>
    </source>
</evidence>